<dbReference type="EMBL" id="AP003308">
    <property type="protein sequence ID" value="BAD45103.1"/>
    <property type="molecule type" value="Genomic_DNA"/>
</dbReference>
<proteinExistence type="predicted"/>
<organism evidence="1">
    <name type="scientific">Oryza sativa subsp. japonica</name>
    <name type="common">Rice</name>
    <dbReference type="NCBI Taxonomy" id="39947"/>
    <lineage>
        <taxon>Eukaryota</taxon>
        <taxon>Viridiplantae</taxon>
        <taxon>Streptophyta</taxon>
        <taxon>Embryophyta</taxon>
        <taxon>Tracheophyta</taxon>
        <taxon>Spermatophyta</taxon>
        <taxon>Magnoliopsida</taxon>
        <taxon>Liliopsida</taxon>
        <taxon>Poales</taxon>
        <taxon>Poaceae</taxon>
        <taxon>BOP clade</taxon>
        <taxon>Oryzoideae</taxon>
        <taxon>Oryzeae</taxon>
        <taxon>Oryzinae</taxon>
        <taxon>Oryza</taxon>
        <taxon>Oryza sativa</taxon>
    </lineage>
</organism>
<sequence length="206" mass="22832">MDNISDKTGQNASCFRVSRLQYHVRPQFFRFSSVAADWEVRIYRARPPGRAPSQLSQQAHVLQQKLVVGTRGIKGSYVHCGWGRGCGRQAACRREHKASVGDIARRDGGHDPIPKIHASLAWNLRLSHEKGNKLLAGRTISCVMDVSTICIHYSHSTLNMEIRHSFSDANACALSPESVSQSCVTVLSCLHLYYRRLKDNSDGAGG</sequence>
<gene>
    <name evidence="1" type="ORF">B1129G05.29</name>
</gene>
<name>Q656S8_ORYSJ</name>
<evidence type="ECO:0000313" key="1">
    <source>
        <dbReference type="EMBL" id="BAD45103.1"/>
    </source>
</evidence>
<accession>Q656S8</accession>
<dbReference type="Proteomes" id="UP000817658">
    <property type="component" value="Chromosome 1"/>
</dbReference>
<dbReference type="AlphaFoldDB" id="Q656S8"/>
<protein>
    <submittedName>
        <fullName evidence="1">Uncharacterized protein</fullName>
    </submittedName>
</protein>
<reference evidence="1" key="1">
    <citation type="journal article" date="2002" name="Nature">
        <title>The genome sequence and structure of rice chromosome 1.</title>
        <authorList>
            <person name="Sasaki T."/>
            <person name="Matsumoto T."/>
            <person name="Yamamoto K."/>
            <person name="Sakata K."/>
            <person name="Baba T."/>
            <person name="Katayose Y."/>
            <person name="Wu J."/>
            <person name="Niimura Y."/>
            <person name="Cheng Z."/>
            <person name="Nagamura Y."/>
            <person name="Antonio B.A."/>
            <person name="Kanamori H."/>
            <person name="Hosokawa S."/>
            <person name="Masukawa M."/>
            <person name="Arikawa K."/>
            <person name="Chiden Y."/>
            <person name="Hayashi M."/>
            <person name="Okamoto M."/>
            <person name="Ando T."/>
            <person name="Aoki H."/>
            <person name="Arita K."/>
            <person name="Hamada M."/>
            <person name="Harada C."/>
            <person name="Hijishita S."/>
            <person name="Honda M."/>
            <person name="Ichikawa Y."/>
            <person name="Idonuma A."/>
            <person name="Iijima M."/>
            <person name="Ikeda M."/>
            <person name="Ikeno M."/>
            <person name="Itoh S."/>
            <person name="Itoh T."/>
            <person name="Itoh Y."/>
            <person name="Itoh Y."/>
            <person name="Iwabuchi A."/>
            <person name="Kamiya K."/>
            <person name="Karasawa W."/>
            <person name="Katagiri S."/>
            <person name="Kikuta A."/>
            <person name="Kobayashi N."/>
            <person name="Kono I."/>
            <person name="Machita K."/>
            <person name="Maehara T."/>
            <person name="Mizuno H."/>
            <person name="Mizubayashi T."/>
            <person name="Mukai Y."/>
            <person name="Nagasaki H."/>
            <person name="Nakashima M."/>
            <person name="Nakama Y."/>
            <person name="Nakamichi Y."/>
            <person name="Nakamura M."/>
            <person name="Namiki N."/>
            <person name="Negishi M."/>
            <person name="Ohta I."/>
            <person name="Ono N."/>
            <person name="Saji S."/>
            <person name="Sakai K."/>
            <person name="Shibata M."/>
            <person name="Shimokawa T."/>
            <person name="Shomura A."/>
            <person name="Song J."/>
            <person name="Takazaki Y."/>
            <person name="Terasawa K."/>
            <person name="Tsuji K."/>
            <person name="Waki K."/>
            <person name="Yamagata H."/>
            <person name="Yamane H."/>
            <person name="Yoshiki S."/>
            <person name="Yoshihara R."/>
            <person name="Yukawa K."/>
            <person name="Zhong H."/>
            <person name="Iwama H."/>
            <person name="Endo T."/>
            <person name="Ito H."/>
            <person name="Hahn J.H."/>
            <person name="Kim H.I."/>
            <person name="Eun M.Y."/>
            <person name="Yano M."/>
            <person name="Jiang J."/>
            <person name="Gojobori T."/>
        </authorList>
    </citation>
    <scope>NUCLEOTIDE SEQUENCE</scope>
</reference>